<keyword evidence="6 7" id="KW-0961">Cell wall biogenesis/degradation</keyword>
<dbReference type="InterPro" id="IPR033134">
    <property type="entry name" value="Asp/Glu_racemase_AS_2"/>
</dbReference>
<dbReference type="EMBL" id="AYYY01000057">
    <property type="protein sequence ID" value="KRM60956.1"/>
    <property type="molecule type" value="Genomic_DNA"/>
</dbReference>
<dbReference type="InterPro" id="IPR015942">
    <property type="entry name" value="Asp/Glu/hydantoin_racemase"/>
</dbReference>
<dbReference type="InterPro" id="IPR018187">
    <property type="entry name" value="Asp/Glu_racemase_AS_1"/>
</dbReference>
<dbReference type="PROSITE" id="PS00923">
    <property type="entry name" value="ASP_GLU_RACEMASE_1"/>
    <property type="match status" value="1"/>
</dbReference>
<feature type="binding site" evidence="7">
    <location>
        <begin position="12"/>
        <end position="13"/>
    </location>
    <ligand>
        <name>substrate</name>
    </ligand>
</feature>
<evidence type="ECO:0000256" key="6">
    <source>
        <dbReference type="ARBA" id="ARBA00023316"/>
    </source>
</evidence>
<dbReference type="InterPro" id="IPR004391">
    <property type="entry name" value="Glu_race"/>
</dbReference>
<dbReference type="GO" id="GO:0008881">
    <property type="term" value="F:glutamate racemase activity"/>
    <property type="evidence" value="ECO:0007669"/>
    <property type="project" value="UniProtKB-UniRule"/>
</dbReference>
<dbReference type="Gene3D" id="3.40.50.1860">
    <property type="match status" value="2"/>
</dbReference>
<evidence type="ECO:0000313" key="8">
    <source>
        <dbReference type="EMBL" id="KRM60956.1"/>
    </source>
</evidence>
<sequence length="260" mass="28692">MVSQQAAIGVLDSGVGGISTLRTLTRMLPNENFIFYGDSANAPYGEKDAATVQHLTSAVIEQLRQRDVKAIVIACNTATSAAKSQMMTQYPEMPILGIEPALKMAVDAGKHNILVMGTPLTISLPKYRAQVDRFEDQTMIHSLPCAGLADLVEQGHDGLDQINARLDELLAPYRDQPIDAVVLGCTHYPFIGQLVAQRFAQPVTLFTGYEGLGHNLIKQLDERQLLRQDHNLQQIEFMSSRQTKDELALYQQLFQNGIGI</sequence>
<feature type="active site" description="Proton donor/acceptor" evidence="7">
    <location>
        <position position="185"/>
    </location>
</feature>
<evidence type="ECO:0000256" key="5">
    <source>
        <dbReference type="ARBA" id="ARBA00023235"/>
    </source>
</evidence>
<dbReference type="AlphaFoldDB" id="A0A0R2AE52"/>
<keyword evidence="5 7" id="KW-0413">Isomerase</keyword>
<dbReference type="EC" id="5.1.1.3" evidence="2 7"/>
<reference evidence="8 9" key="1">
    <citation type="journal article" date="2015" name="Genome Announc.">
        <title>Expanding the biotechnology potential of lactobacilli through comparative genomics of 213 strains and associated genera.</title>
        <authorList>
            <person name="Sun Z."/>
            <person name="Harris H.M."/>
            <person name="McCann A."/>
            <person name="Guo C."/>
            <person name="Argimon S."/>
            <person name="Zhang W."/>
            <person name="Yang X."/>
            <person name="Jeffery I.B."/>
            <person name="Cooney J.C."/>
            <person name="Kagawa T.F."/>
            <person name="Liu W."/>
            <person name="Song Y."/>
            <person name="Salvetti E."/>
            <person name="Wrobel A."/>
            <person name="Rasinkangas P."/>
            <person name="Parkhill J."/>
            <person name="Rea M.C."/>
            <person name="O'Sullivan O."/>
            <person name="Ritari J."/>
            <person name="Douillard F.P."/>
            <person name="Paul Ross R."/>
            <person name="Yang R."/>
            <person name="Briner A.E."/>
            <person name="Felis G.E."/>
            <person name="de Vos W.M."/>
            <person name="Barrangou R."/>
            <person name="Klaenhammer T.R."/>
            <person name="Caufield P.W."/>
            <person name="Cui Y."/>
            <person name="Zhang H."/>
            <person name="O'Toole P.W."/>
        </authorList>
    </citation>
    <scope>NUCLEOTIDE SEQUENCE [LARGE SCALE GENOMIC DNA]</scope>
    <source>
        <strain evidence="8 9">DSM 20634</strain>
    </source>
</reference>
<comment type="catalytic activity">
    <reaction evidence="1 7">
        <text>L-glutamate = D-glutamate</text>
        <dbReference type="Rhea" id="RHEA:12813"/>
        <dbReference type="ChEBI" id="CHEBI:29985"/>
        <dbReference type="ChEBI" id="CHEBI:29986"/>
        <dbReference type="EC" id="5.1.1.3"/>
    </reaction>
</comment>
<keyword evidence="4 7" id="KW-0573">Peptidoglycan synthesis</keyword>
<dbReference type="SUPFAM" id="SSF53681">
    <property type="entry name" value="Aspartate/glutamate racemase"/>
    <property type="match status" value="2"/>
</dbReference>
<dbReference type="GO" id="GO:0008360">
    <property type="term" value="P:regulation of cell shape"/>
    <property type="evidence" value="ECO:0007669"/>
    <property type="project" value="UniProtKB-KW"/>
</dbReference>
<accession>A0A0R2AE52</accession>
<evidence type="ECO:0000256" key="1">
    <source>
        <dbReference type="ARBA" id="ARBA00001602"/>
    </source>
</evidence>
<dbReference type="UniPathway" id="UPA00219"/>
<gene>
    <name evidence="7" type="primary">murI</name>
    <name evidence="8" type="ORF">FC26_GL000125</name>
</gene>
<dbReference type="RefSeq" id="WP_057779766.1">
    <property type="nucleotide sequence ID" value="NZ_AYYY01000057.1"/>
</dbReference>
<feature type="active site" description="Proton donor/acceptor" evidence="7">
    <location>
        <position position="75"/>
    </location>
</feature>
<dbReference type="PANTHER" id="PTHR21198">
    <property type="entry name" value="GLUTAMATE RACEMASE"/>
    <property type="match status" value="1"/>
</dbReference>
<dbReference type="PATRIC" id="fig|1423813.3.peg.132"/>
<dbReference type="PROSITE" id="PS00924">
    <property type="entry name" value="ASP_GLU_RACEMASE_2"/>
    <property type="match status" value="1"/>
</dbReference>
<keyword evidence="9" id="KW-1185">Reference proteome</keyword>
<comment type="pathway">
    <text evidence="7">Cell wall biogenesis; peptidoglycan biosynthesis.</text>
</comment>
<dbReference type="GO" id="GO:0071555">
    <property type="term" value="P:cell wall organization"/>
    <property type="evidence" value="ECO:0007669"/>
    <property type="project" value="UniProtKB-KW"/>
</dbReference>
<dbReference type="PANTHER" id="PTHR21198:SF3">
    <property type="entry name" value="GLUTAMATE RACEMASE"/>
    <property type="match status" value="1"/>
</dbReference>
<evidence type="ECO:0000256" key="4">
    <source>
        <dbReference type="ARBA" id="ARBA00022984"/>
    </source>
</evidence>
<feature type="binding site" evidence="7">
    <location>
        <begin position="44"/>
        <end position="45"/>
    </location>
    <ligand>
        <name>substrate</name>
    </ligand>
</feature>
<dbReference type="OrthoDB" id="9801055at2"/>
<feature type="binding site" evidence="7">
    <location>
        <begin position="76"/>
        <end position="77"/>
    </location>
    <ligand>
        <name>substrate</name>
    </ligand>
</feature>
<evidence type="ECO:0000313" key="9">
    <source>
        <dbReference type="Proteomes" id="UP000051733"/>
    </source>
</evidence>
<keyword evidence="3 7" id="KW-0133">Cell shape</keyword>
<dbReference type="HAMAP" id="MF_00258">
    <property type="entry name" value="Glu_racemase"/>
    <property type="match status" value="1"/>
</dbReference>
<evidence type="ECO:0000256" key="3">
    <source>
        <dbReference type="ARBA" id="ARBA00022960"/>
    </source>
</evidence>
<comment type="similarity">
    <text evidence="7">Belongs to the aspartate/glutamate racemases family.</text>
</comment>
<dbReference type="Proteomes" id="UP000051733">
    <property type="component" value="Unassembled WGS sequence"/>
</dbReference>
<evidence type="ECO:0000256" key="7">
    <source>
        <dbReference type="HAMAP-Rule" id="MF_00258"/>
    </source>
</evidence>
<feature type="binding site" evidence="7">
    <location>
        <begin position="186"/>
        <end position="187"/>
    </location>
    <ligand>
        <name>substrate</name>
    </ligand>
</feature>
<dbReference type="Pfam" id="PF01177">
    <property type="entry name" value="Asp_Glu_race"/>
    <property type="match status" value="1"/>
</dbReference>
<comment type="caution">
    <text evidence="8">The sequence shown here is derived from an EMBL/GenBank/DDBJ whole genome shotgun (WGS) entry which is preliminary data.</text>
</comment>
<proteinExistence type="inferred from homology"/>
<protein>
    <recommendedName>
        <fullName evidence="2 7">Glutamate racemase</fullName>
        <ecNumber evidence="2 7">5.1.1.3</ecNumber>
    </recommendedName>
</protein>
<evidence type="ECO:0000256" key="2">
    <source>
        <dbReference type="ARBA" id="ARBA00013090"/>
    </source>
</evidence>
<dbReference type="GO" id="GO:0009252">
    <property type="term" value="P:peptidoglycan biosynthetic process"/>
    <property type="evidence" value="ECO:0007669"/>
    <property type="project" value="UniProtKB-UniRule"/>
</dbReference>
<name>A0A0R2AE52_9LACO</name>
<dbReference type="STRING" id="1423813.FC26_GL000125"/>
<dbReference type="NCBIfam" id="TIGR00067">
    <property type="entry name" value="glut_race"/>
    <property type="match status" value="1"/>
</dbReference>
<comment type="function">
    <text evidence="7">Provides the (R)-glutamate required for cell wall biosynthesis.</text>
</comment>
<organism evidence="8 9">
    <name type="scientific">Paucilactobacillus vaccinostercus DSM 20634</name>
    <dbReference type="NCBI Taxonomy" id="1423813"/>
    <lineage>
        <taxon>Bacteria</taxon>
        <taxon>Bacillati</taxon>
        <taxon>Bacillota</taxon>
        <taxon>Bacilli</taxon>
        <taxon>Lactobacillales</taxon>
        <taxon>Lactobacillaceae</taxon>
        <taxon>Paucilactobacillus</taxon>
    </lineage>
</organism>
<dbReference type="InterPro" id="IPR001920">
    <property type="entry name" value="Asp/Glu_race"/>
</dbReference>